<sequence>MKLARILKQNLEKWDTEIQHKFNLNDCQELVLYWDGKLLPALTGIKKVDRLAILVTFQEISKAAVKKFSIHLWYLAPKTVALSIFDDNVPTEVKANIAQVMLEADNSEEEEEKNIN</sequence>
<proteinExistence type="predicted"/>
<protein>
    <submittedName>
        <fullName evidence="1">Uncharacterized protein</fullName>
    </submittedName>
</protein>
<dbReference type="EMBL" id="OX597814">
    <property type="protein sequence ID" value="CAI9714882.1"/>
    <property type="molecule type" value="Genomic_DNA"/>
</dbReference>
<accession>A0AA36AH22</accession>
<dbReference type="AlphaFoldDB" id="A0AA36AH22"/>
<evidence type="ECO:0000313" key="1">
    <source>
        <dbReference type="EMBL" id="CAI9714882.1"/>
    </source>
</evidence>
<evidence type="ECO:0000313" key="2">
    <source>
        <dbReference type="Proteomes" id="UP001162480"/>
    </source>
</evidence>
<reference evidence="1" key="1">
    <citation type="submission" date="2023-08" db="EMBL/GenBank/DDBJ databases">
        <authorList>
            <person name="Alioto T."/>
            <person name="Alioto T."/>
            <person name="Gomez Garrido J."/>
        </authorList>
    </citation>
    <scope>NUCLEOTIDE SEQUENCE</scope>
</reference>
<dbReference type="Proteomes" id="UP001162480">
    <property type="component" value="Chromosome 1"/>
</dbReference>
<organism evidence="1 2">
    <name type="scientific">Octopus vulgaris</name>
    <name type="common">Common octopus</name>
    <dbReference type="NCBI Taxonomy" id="6645"/>
    <lineage>
        <taxon>Eukaryota</taxon>
        <taxon>Metazoa</taxon>
        <taxon>Spiralia</taxon>
        <taxon>Lophotrochozoa</taxon>
        <taxon>Mollusca</taxon>
        <taxon>Cephalopoda</taxon>
        <taxon>Coleoidea</taxon>
        <taxon>Octopodiformes</taxon>
        <taxon>Octopoda</taxon>
        <taxon>Incirrata</taxon>
        <taxon>Octopodidae</taxon>
        <taxon>Octopus</taxon>
    </lineage>
</organism>
<name>A0AA36AH22_OCTVU</name>
<keyword evidence="2" id="KW-1185">Reference proteome</keyword>
<gene>
    <name evidence="1" type="ORF">OCTVUL_1B002793</name>
</gene>